<evidence type="ECO:0000313" key="2">
    <source>
        <dbReference type="Proteomes" id="UP000499080"/>
    </source>
</evidence>
<keyword evidence="2" id="KW-1185">Reference proteome</keyword>
<organism evidence="1 2">
    <name type="scientific">Araneus ventricosus</name>
    <name type="common">Orbweaver spider</name>
    <name type="synonym">Epeira ventricosa</name>
    <dbReference type="NCBI Taxonomy" id="182803"/>
    <lineage>
        <taxon>Eukaryota</taxon>
        <taxon>Metazoa</taxon>
        <taxon>Ecdysozoa</taxon>
        <taxon>Arthropoda</taxon>
        <taxon>Chelicerata</taxon>
        <taxon>Arachnida</taxon>
        <taxon>Araneae</taxon>
        <taxon>Araneomorphae</taxon>
        <taxon>Entelegynae</taxon>
        <taxon>Araneoidea</taxon>
        <taxon>Araneidae</taxon>
        <taxon>Araneus</taxon>
    </lineage>
</organism>
<comment type="caution">
    <text evidence="1">The sequence shown here is derived from an EMBL/GenBank/DDBJ whole genome shotgun (WGS) entry which is preliminary data.</text>
</comment>
<evidence type="ECO:0000313" key="1">
    <source>
        <dbReference type="EMBL" id="GBN98869.1"/>
    </source>
</evidence>
<protein>
    <submittedName>
        <fullName evidence="1">Uncharacterized protein</fullName>
    </submittedName>
</protein>
<accession>A0A4Y2THJ2</accession>
<proteinExistence type="predicted"/>
<dbReference type="AlphaFoldDB" id="A0A4Y2THJ2"/>
<dbReference type="Proteomes" id="UP000499080">
    <property type="component" value="Unassembled WGS sequence"/>
</dbReference>
<name>A0A4Y2THJ2_ARAVE</name>
<sequence>MPDQTLLKEGADSKYGLHLEFLVIDSSDQEENTASSKPFLKNLSVYLWRKPSHHPRITKDAKISEFRFWEEKEQDVVPINMS</sequence>
<dbReference type="EMBL" id="BGPR01027979">
    <property type="protein sequence ID" value="GBN98869.1"/>
    <property type="molecule type" value="Genomic_DNA"/>
</dbReference>
<reference evidence="1 2" key="1">
    <citation type="journal article" date="2019" name="Sci. Rep.">
        <title>Orb-weaving spider Araneus ventricosus genome elucidates the spidroin gene catalogue.</title>
        <authorList>
            <person name="Kono N."/>
            <person name="Nakamura H."/>
            <person name="Ohtoshi R."/>
            <person name="Moran D.A.P."/>
            <person name="Shinohara A."/>
            <person name="Yoshida Y."/>
            <person name="Fujiwara M."/>
            <person name="Mori M."/>
            <person name="Tomita M."/>
            <person name="Arakawa K."/>
        </authorList>
    </citation>
    <scope>NUCLEOTIDE SEQUENCE [LARGE SCALE GENOMIC DNA]</scope>
</reference>
<gene>
    <name evidence="1" type="ORF">AVEN_117559_1</name>
</gene>